<dbReference type="SUPFAM" id="SSF52540">
    <property type="entry name" value="P-loop containing nucleoside triphosphate hydrolases"/>
    <property type="match status" value="1"/>
</dbReference>
<dbReference type="REBASE" id="21631">
    <property type="entry name" value="CpiMcrBC4P"/>
</dbReference>
<feature type="domain" description="ATPase dynein-related AAA" evidence="1">
    <location>
        <begin position="553"/>
        <end position="716"/>
    </location>
</feature>
<dbReference type="PANTHER" id="PTHR37291:SF1">
    <property type="entry name" value="TYPE IV METHYL-DIRECTED RESTRICTION ENZYME ECOKMCRB SUBUNIT"/>
    <property type="match status" value="1"/>
</dbReference>
<dbReference type="GO" id="GO:0016887">
    <property type="term" value="F:ATP hydrolysis activity"/>
    <property type="evidence" value="ECO:0007669"/>
    <property type="project" value="InterPro"/>
</dbReference>
<dbReference type="Pfam" id="PF07728">
    <property type="entry name" value="AAA_5"/>
    <property type="match status" value="1"/>
</dbReference>
<dbReference type="InterPro" id="IPR052934">
    <property type="entry name" value="Methyl-DNA_Rec/Restrict_Enz"/>
</dbReference>
<reference evidence="2 3" key="2">
    <citation type="journal article" date="2010" name="Stand. Genomic Sci.">
        <title>Complete genome sequence of Chitinophaga pinensis type strain (UQM 2034).</title>
        <authorList>
            <person name="Glavina Del Rio T."/>
            <person name="Abt B."/>
            <person name="Spring S."/>
            <person name="Lapidus A."/>
            <person name="Nolan M."/>
            <person name="Tice H."/>
            <person name="Copeland A."/>
            <person name="Cheng J.F."/>
            <person name="Chen F."/>
            <person name="Bruce D."/>
            <person name="Goodwin L."/>
            <person name="Pitluck S."/>
            <person name="Ivanova N."/>
            <person name="Mavromatis K."/>
            <person name="Mikhailova N."/>
            <person name="Pati A."/>
            <person name="Chen A."/>
            <person name="Palaniappan K."/>
            <person name="Land M."/>
            <person name="Hauser L."/>
            <person name="Chang Y.J."/>
            <person name="Jeffries C.D."/>
            <person name="Chain P."/>
            <person name="Saunders E."/>
            <person name="Detter J.C."/>
            <person name="Brettin T."/>
            <person name="Rohde M."/>
            <person name="Goker M."/>
            <person name="Bristow J."/>
            <person name="Eisen J.A."/>
            <person name="Markowitz V."/>
            <person name="Hugenholtz P."/>
            <person name="Kyrpides N.C."/>
            <person name="Klenk H.P."/>
            <person name="Lucas S."/>
        </authorList>
    </citation>
    <scope>NUCLEOTIDE SEQUENCE [LARGE SCALE GENOMIC DNA]</scope>
    <source>
        <strain evidence="3">ATCC 43595 / DSM 2588 / LMG 13176 / NBRC 15968 / NCIMB 11800 / UQM 2034</strain>
    </source>
</reference>
<dbReference type="AlphaFoldDB" id="A0A979GVB1"/>
<organism evidence="2 3">
    <name type="scientific">Chitinophaga pinensis (strain ATCC 43595 / DSM 2588 / LMG 13176 / NBRC 15968 / NCIMB 11800 / UQM 2034)</name>
    <dbReference type="NCBI Taxonomy" id="485918"/>
    <lineage>
        <taxon>Bacteria</taxon>
        <taxon>Pseudomonadati</taxon>
        <taxon>Bacteroidota</taxon>
        <taxon>Chitinophagia</taxon>
        <taxon>Chitinophagales</taxon>
        <taxon>Chitinophagaceae</taxon>
        <taxon>Chitinophaga</taxon>
    </lineage>
</organism>
<dbReference type="GO" id="GO:0005524">
    <property type="term" value="F:ATP binding"/>
    <property type="evidence" value="ECO:0007669"/>
    <property type="project" value="InterPro"/>
</dbReference>
<name>A0A979GVB1_CHIPD</name>
<dbReference type="Proteomes" id="UP000002215">
    <property type="component" value="Chromosome"/>
</dbReference>
<protein>
    <recommendedName>
        <fullName evidence="1">ATPase dynein-related AAA domain-containing protein</fullName>
    </recommendedName>
</protein>
<dbReference type="Gene3D" id="3.40.50.300">
    <property type="entry name" value="P-loop containing nucleotide triphosphate hydrolases"/>
    <property type="match status" value="1"/>
</dbReference>
<proteinExistence type="predicted"/>
<evidence type="ECO:0000259" key="1">
    <source>
        <dbReference type="Pfam" id="PF07728"/>
    </source>
</evidence>
<dbReference type="KEGG" id="cpi:Cpin_3469"/>
<accession>A0A979GVB1</accession>
<evidence type="ECO:0000313" key="3">
    <source>
        <dbReference type="Proteomes" id="UP000002215"/>
    </source>
</evidence>
<dbReference type="InterPro" id="IPR011704">
    <property type="entry name" value="ATPase_dyneun-rel_AAA"/>
</dbReference>
<reference evidence="3" key="1">
    <citation type="submission" date="2009-08" db="EMBL/GenBank/DDBJ databases">
        <title>The complete genome of Chitinophaga pinensis DSM 2588.</title>
        <authorList>
            <consortium name="US DOE Joint Genome Institute (JGI-PGF)"/>
            <person name="Lucas S."/>
            <person name="Copeland A."/>
            <person name="Lapidus A."/>
            <person name="Glavina del Rio T."/>
            <person name="Dalin E."/>
            <person name="Tice H."/>
            <person name="Bruce D."/>
            <person name="Goodwin L."/>
            <person name="Pitluck S."/>
            <person name="Kyrpides N."/>
            <person name="Mavromatis K."/>
            <person name="Ivanova N."/>
            <person name="Mikhailova N."/>
            <person name="Sims D."/>
            <person name="Meinche L."/>
            <person name="Brettin T."/>
            <person name="Detter J.C."/>
            <person name="Han C."/>
            <person name="Larimer F."/>
            <person name="Land M."/>
            <person name="Hauser L."/>
            <person name="Markowitz V."/>
            <person name="Cheng J.-F."/>
            <person name="Hugenholtz P."/>
            <person name="Woyke T."/>
            <person name="Wu D."/>
            <person name="Spring S."/>
            <person name="Klenk H.-P."/>
            <person name="Eisen J.A."/>
        </authorList>
    </citation>
    <scope>NUCLEOTIDE SEQUENCE [LARGE SCALE GENOMIC DNA]</scope>
    <source>
        <strain evidence="3">ATCC 43595 / DSM 2588 / LMG 13176 / NBRC 15968 / NCIMB 11800 / UQM 2034</strain>
    </source>
</reference>
<gene>
    <name evidence="2" type="ordered locus">Cpin_3469</name>
</gene>
<evidence type="ECO:0000313" key="2">
    <source>
        <dbReference type="EMBL" id="ACU60936.1"/>
    </source>
</evidence>
<dbReference type="PANTHER" id="PTHR37291">
    <property type="entry name" value="5-METHYLCYTOSINE-SPECIFIC RESTRICTION ENZYME B"/>
    <property type="match status" value="1"/>
</dbReference>
<dbReference type="RefSeq" id="WP_012791112.1">
    <property type="nucleotide sequence ID" value="NC_013132.1"/>
</dbReference>
<dbReference type="OrthoDB" id="9781481at2"/>
<dbReference type="EMBL" id="CP001699">
    <property type="protein sequence ID" value="ACU60936.1"/>
    <property type="molecule type" value="Genomic_DNA"/>
</dbReference>
<sequence>MEFIYTWIPAYKAIVEKITSYRSNQLKLMEILKEAGADAFNDKDESGNVIPLTEIDPFTFLCCGNKYGEVRKKQVLTNVCRLLDISPLPKDACGIPTSDARKLWLFPYKAERVNNEIGRLWDFFEKLLADRLTDADFSDILKINGVGKAKLSEVMYMVRPADYLCLNSAVKPYLAKKYGINTDFSSYTEFKQLCQRIQEVVQLPFHEISFKAYINREFGDRMPSYYRIGSTEEGVSRLDDMQSNNIVAIGWSDIGNIELLDPLSKSGIQAKMQEIGYYKGNKSSISRKAGEIWRFYHEIEPGDIVLVADGESIKAIGKVSSYHYVYEDDLEFPHCRCVEWLKKDIEDLYMTEGVMTSVWKFEYPYSIEAIEKYLGYDERTMPANNAANMLKTKKMNLNTILYGPPGTGKTYKLQQIIKDWQLVGSNDVPDLNYELFVEEYNWWELLAMALLDQKNVSVPQLRLHPLVQAKFNISTIRNPGSRLWSTLQNHTVLTCENVSKQERVGASLIFYKEKNSSWRLDNEAEFRLSFPELVQDWENFKNPETAKKEIKKYIFTTCHQSLSYEDFIEGIKPKLIDKDADNELNGANVQYEVRKGIFYKACVKACQLAGYASLEECMRDTPDGRKTKFETAIMENNIMVLFIDEINRCNVSAVFGELITLIETDKRLGAINEITDIMLPYSQELFAVPANLYIIGTMNTADRSVESLDTAFRRRFSFESMQPDITILKDEEIDTVSLDKLLSTINERISVLLNADHQIGHSYFIGVSTEDELKAVFSDKIIPLLQEYFYNDYGKIGLVLGTAFVEAREQTVSFAKGFPYENKEDLAEGLTYVLVPAEEWTLASFESIYKD</sequence>
<dbReference type="InterPro" id="IPR027417">
    <property type="entry name" value="P-loop_NTPase"/>
</dbReference>